<evidence type="ECO:0000313" key="10">
    <source>
        <dbReference type="EMBL" id="KAK7505999.1"/>
    </source>
</evidence>
<evidence type="ECO:0000256" key="1">
    <source>
        <dbReference type="ARBA" id="ARBA00001971"/>
    </source>
</evidence>
<feature type="binding site" description="axial binding residue" evidence="8">
    <location>
        <position position="399"/>
    </location>
    <ligand>
        <name>heme</name>
        <dbReference type="ChEBI" id="CHEBI:30413"/>
    </ligand>
    <ligandPart>
        <name>Fe</name>
        <dbReference type="ChEBI" id="CHEBI:18248"/>
    </ligandPart>
</feature>
<keyword evidence="11" id="KW-1185">Reference proteome</keyword>
<gene>
    <name evidence="10" type="ORF">BaRGS_00002721</name>
</gene>
<comment type="cofactor">
    <cofactor evidence="1 8">
        <name>heme</name>
        <dbReference type="ChEBI" id="CHEBI:30413"/>
    </cofactor>
</comment>
<dbReference type="AlphaFoldDB" id="A0ABD0M253"/>
<evidence type="ECO:0000256" key="7">
    <source>
        <dbReference type="ARBA" id="ARBA00023033"/>
    </source>
</evidence>
<evidence type="ECO:0000313" key="11">
    <source>
        <dbReference type="Proteomes" id="UP001519460"/>
    </source>
</evidence>
<dbReference type="PANTHER" id="PTHR24291:SF201">
    <property type="entry name" value="CYTOCHROME P450, FAMILY 4, SUBFAMILY B, POLYPEPTIDE 7"/>
    <property type="match status" value="1"/>
</dbReference>
<dbReference type="PRINTS" id="PR00385">
    <property type="entry name" value="P450"/>
</dbReference>
<keyword evidence="7 9" id="KW-0503">Monooxygenase</keyword>
<evidence type="ECO:0000256" key="5">
    <source>
        <dbReference type="ARBA" id="ARBA00023002"/>
    </source>
</evidence>
<accession>A0ABD0M253</accession>
<dbReference type="InterPro" id="IPR050196">
    <property type="entry name" value="Cytochrome_P450_Monoox"/>
</dbReference>
<evidence type="ECO:0000256" key="3">
    <source>
        <dbReference type="ARBA" id="ARBA00022617"/>
    </source>
</evidence>
<dbReference type="PROSITE" id="PS00086">
    <property type="entry name" value="CYTOCHROME_P450"/>
    <property type="match status" value="1"/>
</dbReference>
<dbReference type="InterPro" id="IPR002401">
    <property type="entry name" value="Cyt_P450_E_grp-I"/>
</dbReference>
<dbReference type="PRINTS" id="PR00463">
    <property type="entry name" value="EP450I"/>
</dbReference>
<dbReference type="InterPro" id="IPR001128">
    <property type="entry name" value="Cyt_P450"/>
</dbReference>
<protein>
    <recommendedName>
        <fullName evidence="12">Cytochrome P450 family 4</fullName>
    </recommendedName>
</protein>
<reference evidence="10 11" key="1">
    <citation type="journal article" date="2023" name="Sci. Data">
        <title>Genome assembly of the Korean intertidal mud-creeper Batillaria attramentaria.</title>
        <authorList>
            <person name="Patra A.K."/>
            <person name="Ho P.T."/>
            <person name="Jun S."/>
            <person name="Lee S.J."/>
            <person name="Kim Y."/>
            <person name="Won Y.J."/>
        </authorList>
    </citation>
    <scope>NUCLEOTIDE SEQUENCE [LARGE SCALE GENOMIC DNA]</scope>
    <source>
        <strain evidence="10">Wonlab-2016</strain>
    </source>
</reference>
<dbReference type="FunFam" id="1.10.630.10:FF:000182">
    <property type="entry name" value="Cytochrome P450 3A4"/>
    <property type="match status" value="1"/>
</dbReference>
<feature type="non-terminal residue" evidence="10">
    <location>
        <position position="1"/>
    </location>
</feature>
<sequence length="457" mass="52790">FPGVDDRGLAFQREMTAVFPRVHSVWNGPFFPMLIVSHPDTVRIILKTSEPKCYRIYHLIEPWVGDGLLLSKGKKWGRNRRLLTPAFHFDILRPYLTIKNRSSDVFMEKLANYAKRGEYFEVFEIVSMFTLDVILKCAFSYDMDCQRLGDQHPYVKAVFALSEMAVKRLLQPWFHNDFLYFLTPTGRRFLKCCKTVHEVSEEVIARRQKALAGGEAFKEEANYKKHCLDFLDILLTAKDENGEGLTPQEIRDEVDTFLFEGHDTTASAISWAMFSLAEHPEIQAACQTEIDDVLAGRETDDILWDDLSRLPYLTMCIKEAMRLHTPVPFIQRELTQDTEIDGNVAPAGTVITILIYNLHHNPTVWEDSMEFRPERFSEENNNTRHPYAFVPFSAGPRNCIGQNFAMHEMKIIMAKMLHRFTLVLDPNHKVEKFESVVMKTKTGIRMKAVPRETKLSA</sequence>
<keyword evidence="6 8" id="KW-0408">Iron</keyword>
<dbReference type="PANTHER" id="PTHR24291">
    <property type="entry name" value="CYTOCHROME P450 FAMILY 4"/>
    <property type="match status" value="1"/>
</dbReference>
<keyword evidence="5 9" id="KW-0560">Oxidoreductase</keyword>
<evidence type="ECO:0008006" key="12">
    <source>
        <dbReference type="Google" id="ProtNLM"/>
    </source>
</evidence>
<keyword evidence="4 8" id="KW-0479">Metal-binding</keyword>
<evidence type="ECO:0000256" key="2">
    <source>
        <dbReference type="ARBA" id="ARBA00010617"/>
    </source>
</evidence>
<dbReference type="GO" id="GO:0004497">
    <property type="term" value="F:monooxygenase activity"/>
    <property type="evidence" value="ECO:0007669"/>
    <property type="project" value="UniProtKB-KW"/>
</dbReference>
<dbReference type="CDD" id="cd20659">
    <property type="entry name" value="CYP4B_4F-like"/>
    <property type="match status" value="1"/>
</dbReference>
<evidence type="ECO:0000256" key="9">
    <source>
        <dbReference type="RuleBase" id="RU000461"/>
    </source>
</evidence>
<evidence type="ECO:0000256" key="6">
    <source>
        <dbReference type="ARBA" id="ARBA00023004"/>
    </source>
</evidence>
<dbReference type="Gene3D" id="1.10.630.10">
    <property type="entry name" value="Cytochrome P450"/>
    <property type="match status" value="1"/>
</dbReference>
<keyword evidence="3 8" id="KW-0349">Heme</keyword>
<dbReference type="InterPro" id="IPR036396">
    <property type="entry name" value="Cyt_P450_sf"/>
</dbReference>
<comment type="caution">
    <text evidence="10">The sequence shown here is derived from an EMBL/GenBank/DDBJ whole genome shotgun (WGS) entry which is preliminary data.</text>
</comment>
<dbReference type="GO" id="GO:0046872">
    <property type="term" value="F:metal ion binding"/>
    <property type="evidence" value="ECO:0007669"/>
    <property type="project" value="UniProtKB-KW"/>
</dbReference>
<name>A0ABD0M253_9CAEN</name>
<dbReference type="InterPro" id="IPR017972">
    <property type="entry name" value="Cyt_P450_CS"/>
</dbReference>
<organism evidence="10 11">
    <name type="scientific">Batillaria attramentaria</name>
    <dbReference type="NCBI Taxonomy" id="370345"/>
    <lineage>
        <taxon>Eukaryota</taxon>
        <taxon>Metazoa</taxon>
        <taxon>Spiralia</taxon>
        <taxon>Lophotrochozoa</taxon>
        <taxon>Mollusca</taxon>
        <taxon>Gastropoda</taxon>
        <taxon>Caenogastropoda</taxon>
        <taxon>Sorbeoconcha</taxon>
        <taxon>Cerithioidea</taxon>
        <taxon>Batillariidae</taxon>
        <taxon>Batillaria</taxon>
    </lineage>
</organism>
<dbReference type="Pfam" id="PF00067">
    <property type="entry name" value="p450"/>
    <property type="match status" value="1"/>
</dbReference>
<dbReference type="EMBL" id="JACVVK020000008">
    <property type="protein sequence ID" value="KAK7505999.1"/>
    <property type="molecule type" value="Genomic_DNA"/>
</dbReference>
<proteinExistence type="inferred from homology"/>
<comment type="similarity">
    <text evidence="2 9">Belongs to the cytochrome P450 family.</text>
</comment>
<dbReference type="SUPFAM" id="SSF48264">
    <property type="entry name" value="Cytochrome P450"/>
    <property type="match status" value="1"/>
</dbReference>
<evidence type="ECO:0000256" key="8">
    <source>
        <dbReference type="PIRSR" id="PIRSR602401-1"/>
    </source>
</evidence>
<dbReference type="Proteomes" id="UP001519460">
    <property type="component" value="Unassembled WGS sequence"/>
</dbReference>
<evidence type="ECO:0000256" key="4">
    <source>
        <dbReference type="ARBA" id="ARBA00022723"/>
    </source>
</evidence>